<dbReference type="EMBL" id="AP019416">
    <property type="protein sequence ID" value="BBI54801.1"/>
    <property type="molecule type" value="Genomic_DNA"/>
</dbReference>
<sequence length="88" mass="9413">MSDLSAPITALKGVGEALALKLGRLGIERVSDLLFHLPLRYQDRTRLTPIGLLRAGQEAVIEGEVTACDVVKGAGEACWCVYAMPAVF</sequence>
<dbReference type="InterPro" id="IPR033454">
    <property type="entry name" value="RecG_wedge"/>
</dbReference>
<accession>A0ABM7GVH4</accession>
<dbReference type="SUPFAM" id="SSF50249">
    <property type="entry name" value="Nucleic acid-binding proteins"/>
    <property type="match status" value="1"/>
</dbReference>
<evidence type="ECO:0000313" key="3">
    <source>
        <dbReference type="Proteomes" id="UP000289555"/>
    </source>
</evidence>
<keyword evidence="3" id="KW-1185">Reference proteome</keyword>
<dbReference type="Pfam" id="PF17191">
    <property type="entry name" value="RecG_wedge"/>
    <property type="match status" value="1"/>
</dbReference>
<gene>
    <name evidence="2" type="ORF">HORIV_72220</name>
</gene>
<organism evidence="2 3">
    <name type="scientific">Vreelandella olivaria</name>
    <dbReference type="NCBI Taxonomy" id="390919"/>
    <lineage>
        <taxon>Bacteria</taxon>
        <taxon>Pseudomonadati</taxon>
        <taxon>Pseudomonadota</taxon>
        <taxon>Gammaproteobacteria</taxon>
        <taxon>Oceanospirillales</taxon>
        <taxon>Halomonadaceae</taxon>
        <taxon>Vreelandella</taxon>
    </lineage>
</organism>
<dbReference type="InterPro" id="IPR012340">
    <property type="entry name" value="NA-bd_OB-fold"/>
</dbReference>
<feature type="domain" description="RecG wedge" evidence="1">
    <location>
        <begin position="8"/>
        <end position="72"/>
    </location>
</feature>
<protein>
    <recommendedName>
        <fullName evidence="1">RecG wedge domain-containing protein</fullName>
    </recommendedName>
</protein>
<proteinExistence type="predicted"/>
<name>A0ABM7GVH4_9GAMM</name>
<evidence type="ECO:0000313" key="2">
    <source>
        <dbReference type="EMBL" id="BBI54801.1"/>
    </source>
</evidence>
<evidence type="ECO:0000259" key="1">
    <source>
        <dbReference type="Pfam" id="PF17191"/>
    </source>
</evidence>
<reference evidence="3" key="1">
    <citation type="journal article" date="2019" name="Microbiol. Resour. Announc.">
        <title>Complete Genome Sequence of Halomonas olivaria, a Moderately Halophilic Bacterium Isolated from Olive Processing Effluents, Obtained by Nanopore Sequencing.</title>
        <authorList>
            <person name="Nagata S."/>
            <person name="Ii K.M."/>
            <person name="Tsukimi T."/>
            <person name="Miura M.C."/>
            <person name="Galipon J."/>
            <person name="Arakawa K."/>
        </authorList>
    </citation>
    <scope>NUCLEOTIDE SEQUENCE [LARGE SCALE GENOMIC DNA]</scope>
    <source>
        <strain evidence="3">TYRC17</strain>
    </source>
</reference>
<dbReference type="Proteomes" id="UP000289555">
    <property type="component" value="Chromosome"/>
</dbReference>